<dbReference type="GO" id="GO:0006508">
    <property type="term" value="P:proteolysis"/>
    <property type="evidence" value="ECO:0007669"/>
    <property type="project" value="InterPro"/>
</dbReference>
<organism evidence="2 3">
    <name type="scientific">Granulicella aggregans</name>
    <dbReference type="NCBI Taxonomy" id="474949"/>
    <lineage>
        <taxon>Bacteria</taxon>
        <taxon>Pseudomonadati</taxon>
        <taxon>Acidobacteriota</taxon>
        <taxon>Terriglobia</taxon>
        <taxon>Terriglobales</taxon>
        <taxon>Acidobacteriaceae</taxon>
        <taxon>Granulicella</taxon>
    </lineage>
</organism>
<evidence type="ECO:0000313" key="2">
    <source>
        <dbReference type="EMBL" id="MBB5055473.1"/>
    </source>
</evidence>
<dbReference type="RefSeq" id="WP_184213187.1">
    <property type="nucleotide sequence ID" value="NZ_JACHIP010000001.1"/>
</dbReference>
<dbReference type="AlphaFoldDB" id="A0A7W8E164"/>
<dbReference type="InterPro" id="IPR000668">
    <property type="entry name" value="Peptidase_C1A_C"/>
</dbReference>
<reference evidence="2 3" key="1">
    <citation type="submission" date="2020-08" db="EMBL/GenBank/DDBJ databases">
        <title>Genomic Encyclopedia of Type Strains, Phase IV (KMG-V): Genome sequencing to study the core and pangenomes of soil and plant-associated prokaryotes.</title>
        <authorList>
            <person name="Whitman W."/>
        </authorList>
    </citation>
    <scope>NUCLEOTIDE SEQUENCE [LARGE SCALE GENOMIC DNA]</scope>
    <source>
        <strain evidence="2 3">M8UP14</strain>
    </source>
</reference>
<evidence type="ECO:0000313" key="3">
    <source>
        <dbReference type="Proteomes" id="UP000540989"/>
    </source>
</evidence>
<protein>
    <recommendedName>
        <fullName evidence="1">Peptidase C1A papain C-terminal domain-containing protein</fullName>
    </recommendedName>
</protein>
<dbReference type="SUPFAM" id="SSF54001">
    <property type="entry name" value="Cysteine proteinases"/>
    <property type="match status" value="1"/>
</dbReference>
<keyword evidence="3" id="KW-1185">Reference proteome</keyword>
<dbReference type="Pfam" id="PF00112">
    <property type="entry name" value="Peptidase_C1"/>
    <property type="match status" value="1"/>
</dbReference>
<dbReference type="GO" id="GO:0008234">
    <property type="term" value="F:cysteine-type peptidase activity"/>
    <property type="evidence" value="ECO:0007669"/>
    <property type="project" value="InterPro"/>
</dbReference>
<sequence>MSQLQESSNLRRLPLLKGSHRISTSTLPELVQETFHALGYHTVEQVLSVLQLFGHELDERLGLPVSQIIAEQFAGIAPPQAPFAVRSARYRHGARLRQPAQAILPAALPPPPATAAALPSANPGDADVNLIPEMQAIRDQAYRGTCVGFASVACLEHALFKSRRDQIALSEQFAYWNDKQHDGISNQPGTFLEYAMPLLQTDGTCLDNTWPYVRNDIAGNEGQDPPPAGAATEALSYRATAVNMLDCADISQIKAELDQGRCVAVAVAYFRDSWETDEIRNSGRVTLPFPGTVTHEGHAVCLVGYQDLPDDAPNGYGRFLLRNSWNGYWAVAGEFGVGYGSMPYSYLTTYGHEAYSLE</sequence>
<gene>
    <name evidence="2" type="ORF">HDF16_000142</name>
</gene>
<evidence type="ECO:0000259" key="1">
    <source>
        <dbReference type="Pfam" id="PF00112"/>
    </source>
</evidence>
<dbReference type="InterPro" id="IPR038765">
    <property type="entry name" value="Papain-like_cys_pep_sf"/>
</dbReference>
<accession>A0A7W8E164</accession>
<dbReference type="Proteomes" id="UP000540989">
    <property type="component" value="Unassembled WGS sequence"/>
</dbReference>
<comment type="caution">
    <text evidence="2">The sequence shown here is derived from an EMBL/GenBank/DDBJ whole genome shotgun (WGS) entry which is preliminary data.</text>
</comment>
<dbReference type="Gene3D" id="3.90.70.10">
    <property type="entry name" value="Cysteine proteinases"/>
    <property type="match status" value="1"/>
</dbReference>
<dbReference type="EMBL" id="JACHIP010000001">
    <property type="protein sequence ID" value="MBB5055473.1"/>
    <property type="molecule type" value="Genomic_DNA"/>
</dbReference>
<dbReference type="CDD" id="cd02619">
    <property type="entry name" value="Peptidase_C1"/>
    <property type="match status" value="1"/>
</dbReference>
<feature type="domain" description="Peptidase C1A papain C-terminal" evidence="1">
    <location>
        <begin position="134"/>
        <end position="333"/>
    </location>
</feature>
<name>A0A7W8E164_9BACT</name>
<proteinExistence type="predicted"/>